<reference evidence="3 4" key="1">
    <citation type="submission" date="2020-03" db="EMBL/GenBank/DDBJ databases">
        <title>Draft Genome Sequence of Cudoniella acicularis.</title>
        <authorList>
            <person name="Buettner E."/>
            <person name="Kellner H."/>
        </authorList>
    </citation>
    <scope>NUCLEOTIDE SEQUENCE [LARGE SCALE GENOMIC DNA]</scope>
    <source>
        <strain evidence="3 4">DSM 108380</strain>
    </source>
</reference>
<accession>A0A8H4RT23</accession>
<evidence type="ECO:0000313" key="4">
    <source>
        <dbReference type="Proteomes" id="UP000566819"/>
    </source>
</evidence>
<evidence type="ECO:0000313" key="3">
    <source>
        <dbReference type="EMBL" id="KAF4635093.1"/>
    </source>
</evidence>
<protein>
    <recommendedName>
        <fullName evidence="2">Aminoglycoside phosphotransferase domain-containing protein</fullName>
    </recommendedName>
</protein>
<gene>
    <name evidence="3" type="ORF">G7Y89_g2989</name>
</gene>
<sequence>MKAGREFEWKHLRNLVYSDSEDEVETLLGAQLNSTQSLAVTTREFRDHINVEATWLNAATGRCNTLRKLLVKQRQHIATLDTLDTEQCQIVAEMSADRLPRSTRLQLSRELGELEERKSKATAELCEATKSATGEGAAIKQDLEQWCTKDKKITERIERSPMRTHDLQSDESHAQCLPRHQLSAAGIPQSSASDSLAPCGAVTTPEIDDSQLQADHGCRPTSVDNSHQHAWRTSRNPFSQTHQDRDDVTYNHEFKLPSISEHLHLPIIPAVLNICSSKEAPAKVPINHDAAAHSKVHQVPLQPKKRHVKWTIERGGCAAPDEERWLPRRVSKGHHSSTEGRQGTICLFYEQGSRRTMNVMAMPVFRKQKDDGSEEEISEEDLYRYTRYRWLCNEPENLSMRYRKFKISALVDAAVNAAGNCARSCVKLLKCTEGQYNKAFLMTMDNGAEVLARIPNPNAGPAFYTTASEVATRHFLRTVLNLPVPRIYAYSLDPLNPVGTEYIIEEKAGGKPLGSLWHQWQTESQLGLVTQLVDFETKLASVSFRRHGCIYYKKDLEKKGLPAYDLEAGSLSSDGPTRRLNSVIAEEFALGPLTEARLWERERATMNLDRGPWSTPLSYMAAMGINEIQWATAYAKPQMNAYRSIETPDSPDDYISLLKRYLQFAPYLSPGPFRTSLSHPDLHLDNIFVDPDTKKITCIIDWQSAAVSEPFLQHSIPRMLIPVGPCSPGERLEAALEESNVREESNGTVDLLSHYQNLSRLKNGQRWAAINLHNRPLLTEPVSLLCGAWSKNDIFSFRHALIHVAARWKEIAPATTPCPIQFTERELELHNGELELVEGLGEVLHQLQNDNLIPLGGMVLRENYEQALHINNSVREMFVDMAESESQKVLYSRIWPYQDRDS</sequence>
<evidence type="ECO:0000259" key="2">
    <source>
        <dbReference type="Pfam" id="PF01636"/>
    </source>
</evidence>
<feature type="domain" description="Aminoglycoside phosphotransferase" evidence="2">
    <location>
        <begin position="432"/>
        <end position="710"/>
    </location>
</feature>
<feature type="compositionally biased region" description="Polar residues" evidence="1">
    <location>
        <begin position="231"/>
        <end position="241"/>
    </location>
</feature>
<dbReference type="SUPFAM" id="SSF56112">
    <property type="entry name" value="Protein kinase-like (PK-like)"/>
    <property type="match status" value="1"/>
</dbReference>
<name>A0A8H4RT23_9HELO</name>
<organism evidence="3 4">
    <name type="scientific">Cudoniella acicularis</name>
    <dbReference type="NCBI Taxonomy" id="354080"/>
    <lineage>
        <taxon>Eukaryota</taxon>
        <taxon>Fungi</taxon>
        <taxon>Dikarya</taxon>
        <taxon>Ascomycota</taxon>
        <taxon>Pezizomycotina</taxon>
        <taxon>Leotiomycetes</taxon>
        <taxon>Helotiales</taxon>
        <taxon>Tricladiaceae</taxon>
        <taxon>Cudoniella</taxon>
    </lineage>
</organism>
<proteinExistence type="predicted"/>
<keyword evidence="4" id="KW-1185">Reference proteome</keyword>
<feature type="region of interest" description="Disordered" evidence="1">
    <location>
        <begin position="208"/>
        <end position="243"/>
    </location>
</feature>
<dbReference type="GO" id="GO:0005739">
    <property type="term" value="C:mitochondrion"/>
    <property type="evidence" value="ECO:0007669"/>
    <property type="project" value="TreeGrafter"/>
</dbReference>
<dbReference type="PANTHER" id="PTHR36091:SF2">
    <property type="entry name" value="AMINOGLYCOSIDE PHOSPHOTRANSFERASE DOMAIN-CONTAINING PROTEIN"/>
    <property type="match status" value="1"/>
</dbReference>
<dbReference type="InterPro" id="IPR002575">
    <property type="entry name" value="Aminoglycoside_PTrfase"/>
</dbReference>
<dbReference type="EMBL" id="JAAMPI010000141">
    <property type="protein sequence ID" value="KAF4635093.1"/>
    <property type="molecule type" value="Genomic_DNA"/>
</dbReference>
<comment type="caution">
    <text evidence="3">The sequence shown here is derived from an EMBL/GenBank/DDBJ whole genome shotgun (WGS) entry which is preliminary data.</text>
</comment>
<dbReference type="Pfam" id="PF01636">
    <property type="entry name" value="APH"/>
    <property type="match status" value="1"/>
</dbReference>
<dbReference type="AlphaFoldDB" id="A0A8H4RT23"/>
<dbReference type="InterPro" id="IPR051035">
    <property type="entry name" value="Mito_inheritance_9"/>
</dbReference>
<dbReference type="PANTHER" id="PTHR36091">
    <property type="entry name" value="ALTERED INHERITANCE OF MITOCHONDRIA PROTEIN 9, MITOCHONDRIAL"/>
    <property type="match status" value="1"/>
</dbReference>
<dbReference type="InterPro" id="IPR011009">
    <property type="entry name" value="Kinase-like_dom_sf"/>
</dbReference>
<evidence type="ECO:0000256" key="1">
    <source>
        <dbReference type="SAM" id="MobiDB-lite"/>
    </source>
</evidence>
<dbReference type="OrthoDB" id="2831558at2759"/>
<dbReference type="Gene3D" id="3.90.1200.10">
    <property type="match status" value="1"/>
</dbReference>
<dbReference type="Proteomes" id="UP000566819">
    <property type="component" value="Unassembled WGS sequence"/>
</dbReference>